<dbReference type="InterPro" id="IPR001314">
    <property type="entry name" value="Peptidase_S1A"/>
</dbReference>
<dbReference type="GO" id="GO:0004252">
    <property type="term" value="F:serine-type endopeptidase activity"/>
    <property type="evidence" value="ECO:0007669"/>
    <property type="project" value="InterPro"/>
</dbReference>
<dbReference type="SMART" id="SM00020">
    <property type="entry name" value="Tryp_SPc"/>
    <property type="match status" value="1"/>
</dbReference>
<evidence type="ECO:0000259" key="3">
    <source>
        <dbReference type="PROSITE" id="PS50240"/>
    </source>
</evidence>
<dbReference type="Pfam" id="PF00089">
    <property type="entry name" value="Trypsin"/>
    <property type="match status" value="1"/>
</dbReference>
<reference evidence="4" key="1">
    <citation type="submission" date="2021-02" db="EMBL/GenBank/DDBJ databases">
        <authorList>
            <person name="Nowell W R."/>
        </authorList>
    </citation>
    <scope>NUCLEOTIDE SEQUENCE</scope>
</reference>
<dbReference type="Gene3D" id="2.40.10.10">
    <property type="entry name" value="Trypsin-like serine proteases"/>
    <property type="match status" value="1"/>
</dbReference>
<dbReference type="EMBL" id="CAJNRE010010905">
    <property type="protein sequence ID" value="CAF2096811.1"/>
    <property type="molecule type" value="Genomic_DNA"/>
</dbReference>
<organism evidence="4 5">
    <name type="scientific">Rotaria magnacalcarata</name>
    <dbReference type="NCBI Taxonomy" id="392030"/>
    <lineage>
        <taxon>Eukaryota</taxon>
        <taxon>Metazoa</taxon>
        <taxon>Spiralia</taxon>
        <taxon>Gnathifera</taxon>
        <taxon>Rotifera</taxon>
        <taxon>Eurotatoria</taxon>
        <taxon>Bdelloidea</taxon>
        <taxon>Philodinida</taxon>
        <taxon>Philodinidae</taxon>
        <taxon>Rotaria</taxon>
    </lineage>
</organism>
<evidence type="ECO:0000313" key="4">
    <source>
        <dbReference type="EMBL" id="CAF2096811.1"/>
    </source>
</evidence>
<dbReference type="InterPro" id="IPR001254">
    <property type="entry name" value="Trypsin_dom"/>
</dbReference>
<sequence>MNNQIPNISHSSVLSEYCSKKRRCIVFILIIFTNLLVTTVLLVALASIKPCFFMKCHSKASECINRSLFRGQCICDSSTAGNGRTVCDGCGITYIRRDARIIGGVDAIEYSWPFAVLIRQHYKTMLTLNDRSHLVSASWMCGGTLINHKTILTAAHCLKKNGDKFYYTTFAVPILSNEYYPTIESTLEVSIGLYDRRKTSQRRIAKVLQVILHPYYNERHLLNDIAILKLEDYLRPSPTIQFACLPYFLPEVNTTGIAVGFGDTVPGANQGSSILKQTHLTIYPNEFCNHVSPSTKKNWNTQLCCGDLNGERDTCQGDSGGGLYTQRNVSNILHYSVDGIVSYGERCASPMKPGIYTRVSNYIDWIQENSDFDTIDS</sequence>
<keyword evidence="2" id="KW-0472">Membrane</keyword>
<accession>A0A816THN6</accession>
<dbReference type="PROSITE" id="PS50240">
    <property type="entry name" value="TRYPSIN_DOM"/>
    <property type="match status" value="1"/>
</dbReference>
<dbReference type="GO" id="GO:0006508">
    <property type="term" value="P:proteolysis"/>
    <property type="evidence" value="ECO:0007669"/>
    <property type="project" value="InterPro"/>
</dbReference>
<dbReference type="PRINTS" id="PR00722">
    <property type="entry name" value="CHYMOTRYPSIN"/>
</dbReference>
<dbReference type="PROSITE" id="PS00134">
    <property type="entry name" value="TRYPSIN_HIS"/>
    <property type="match status" value="1"/>
</dbReference>
<dbReference type="InterPro" id="IPR009003">
    <property type="entry name" value="Peptidase_S1_PA"/>
</dbReference>
<proteinExistence type="predicted"/>
<evidence type="ECO:0000256" key="1">
    <source>
        <dbReference type="ARBA" id="ARBA00023157"/>
    </source>
</evidence>
<feature type="domain" description="Peptidase S1" evidence="3">
    <location>
        <begin position="101"/>
        <end position="371"/>
    </location>
</feature>
<feature type="transmembrane region" description="Helical" evidence="2">
    <location>
        <begin position="24"/>
        <end position="48"/>
    </location>
</feature>
<gene>
    <name evidence="4" type="ORF">MBJ925_LOCUS21559</name>
</gene>
<dbReference type="InterPro" id="IPR043504">
    <property type="entry name" value="Peptidase_S1_PA_chymotrypsin"/>
</dbReference>
<keyword evidence="2" id="KW-1133">Transmembrane helix</keyword>
<protein>
    <recommendedName>
        <fullName evidence="3">Peptidase S1 domain-containing protein</fullName>
    </recommendedName>
</protein>
<dbReference type="CDD" id="cd00190">
    <property type="entry name" value="Tryp_SPc"/>
    <property type="match status" value="1"/>
</dbReference>
<keyword evidence="1" id="KW-1015">Disulfide bond</keyword>
<evidence type="ECO:0000256" key="2">
    <source>
        <dbReference type="SAM" id="Phobius"/>
    </source>
</evidence>
<dbReference type="Proteomes" id="UP000663824">
    <property type="component" value="Unassembled WGS sequence"/>
</dbReference>
<dbReference type="AlphaFoldDB" id="A0A816THN6"/>
<name>A0A816THN6_9BILA</name>
<evidence type="ECO:0000313" key="5">
    <source>
        <dbReference type="Proteomes" id="UP000663824"/>
    </source>
</evidence>
<dbReference type="PANTHER" id="PTHR24252">
    <property type="entry name" value="ACROSIN-RELATED"/>
    <property type="match status" value="1"/>
</dbReference>
<dbReference type="InterPro" id="IPR018114">
    <property type="entry name" value="TRYPSIN_HIS"/>
</dbReference>
<comment type="caution">
    <text evidence="4">The sequence shown here is derived from an EMBL/GenBank/DDBJ whole genome shotgun (WGS) entry which is preliminary data.</text>
</comment>
<dbReference type="SUPFAM" id="SSF50494">
    <property type="entry name" value="Trypsin-like serine proteases"/>
    <property type="match status" value="1"/>
</dbReference>
<dbReference type="PANTHER" id="PTHR24252:SF7">
    <property type="entry name" value="HYALIN"/>
    <property type="match status" value="1"/>
</dbReference>
<keyword evidence="2" id="KW-0812">Transmembrane</keyword>